<reference evidence="4 5" key="1">
    <citation type="submission" date="2016-12" db="EMBL/GenBank/DDBJ databases">
        <title>The genomes of Aspergillus section Nigri reveals drivers in fungal speciation.</title>
        <authorList>
            <consortium name="DOE Joint Genome Institute"/>
            <person name="Vesth T.C."/>
            <person name="Nybo J."/>
            <person name="Theobald S."/>
            <person name="Brandl J."/>
            <person name="Frisvad J.C."/>
            <person name="Nielsen K.F."/>
            <person name="Lyhne E.K."/>
            <person name="Kogle M.E."/>
            <person name="Kuo A."/>
            <person name="Riley R."/>
            <person name="Clum A."/>
            <person name="Nolan M."/>
            <person name="Lipzen A."/>
            <person name="Salamov A."/>
            <person name="Henrissat B."/>
            <person name="Wiebenga A."/>
            <person name="De Vries R.P."/>
            <person name="Grigoriev I.V."/>
            <person name="Mortensen U.H."/>
            <person name="Andersen M.R."/>
            <person name="Baker S.E."/>
        </authorList>
    </citation>
    <scope>NUCLEOTIDE SEQUENCE [LARGE SCALE GENOMIC DNA]</scope>
    <source>
        <strain evidence="4 5">JOP 1030-1</strain>
    </source>
</reference>
<evidence type="ECO:0000256" key="2">
    <source>
        <dbReference type="SAM" id="Phobius"/>
    </source>
</evidence>
<name>A0A318ZKR5_9EURO</name>
<sequence length="361" mass="40142">MLRKPSLHGALQLPFLRVNAAPHPYSSPNQRHASTNAKDLNLTWPTTPTFTPYDLLHLDHHAPYTKTRYYDLVKIYHPDRPAAANHPLLENLTPELRIQRYHLLVAAHELLSDPAKRAAYDQFGTGWTCHPHSEPKRHEDIPPWARPGGSRDYNYHPISANATWEDWERWRNRHQPRQQHAVDNRTFVAFLVLLTLLGGALQASWIGRLSSGVEERLWEVTQMEERFLAGRREKSVAFAAQQQQQQQEGPQGQGRKRAGLEEKVQRFLLDRDPSGVGLKGEEVEVYRRIFGRDKGKVGEDGGVGSSVEGGVADPPAVDTAGAATTVAVSPAGATDKAVEHGQVQDESSGRGSAKSEPAPAT</sequence>
<keyword evidence="2" id="KW-1133">Transmembrane helix</keyword>
<keyword evidence="2" id="KW-0812">Transmembrane</keyword>
<accession>A0A318ZKR5</accession>
<feature type="compositionally biased region" description="Low complexity" evidence="1">
    <location>
        <begin position="241"/>
        <end position="250"/>
    </location>
</feature>
<dbReference type="GeneID" id="37077256"/>
<evidence type="ECO:0000313" key="4">
    <source>
        <dbReference type="EMBL" id="PYH40828.1"/>
    </source>
</evidence>
<dbReference type="RefSeq" id="XP_025426810.1">
    <property type="nucleotide sequence ID" value="XM_025576028.1"/>
</dbReference>
<dbReference type="EMBL" id="KZ821276">
    <property type="protein sequence ID" value="PYH40828.1"/>
    <property type="molecule type" value="Genomic_DNA"/>
</dbReference>
<proteinExistence type="predicted"/>
<evidence type="ECO:0000313" key="5">
    <source>
        <dbReference type="Proteomes" id="UP000248349"/>
    </source>
</evidence>
<feature type="region of interest" description="Disordered" evidence="1">
    <location>
        <begin position="297"/>
        <end position="361"/>
    </location>
</feature>
<dbReference type="SUPFAM" id="SSF46565">
    <property type="entry name" value="Chaperone J-domain"/>
    <property type="match status" value="1"/>
</dbReference>
<feature type="region of interest" description="Disordered" evidence="1">
    <location>
        <begin position="238"/>
        <end position="257"/>
    </location>
</feature>
<dbReference type="OrthoDB" id="17458at2759"/>
<feature type="compositionally biased region" description="Low complexity" evidence="1">
    <location>
        <begin position="305"/>
        <end position="334"/>
    </location>
</feature>
<dbReference type="PROSITE" id="PS00636">
    <property type="entry name" value="DNAJ_1"/>
    <property type="match status" value="1"/>
</dbReference>
<dbReference type="InterPro" id="IPR001623">
    <property type="entry name" value="DnaJ_domain"/>
</dbReference>
<dbReference type="InterPro" id="IPR018253">
    <property type="entry name" value="DnaJ_domain_CS"/>
</dbReference>
<evidence type="ECO:0000259" key="3">
    <source>
        <dbReference type="PROSITE" id="PS50076"/>
    </source>
</evidence>
<dbReference type="Proteomes" id="UP000248349">
    <property type="component" value="Unassembled WGS sequence"/>
</dbReference>
<evidence type="ECO:0000256" key="1">
    <source>
        <dbReference type="SAM" id="MobiDB-lite"/>
    </source>
</evidence>
<feature type="transmembrane region" description="Helical" evidence="2">
    <location>
        <begin position="187"/>
        <end position="207"/>
    </location>
</feature>
<keyword evidence="5" id="KW-1185">Reference proteome</keyword>
<dbReference type="CDD" id="cd06257">
    <property type="entry name" value="DnaJ"/>
    <property type="match status" value="1"/>
</dbReference>
<dbReference type="PROSITE" id="PS50076">
    <property type="entry name" value="DNAJ_2"/>
    <property type="match status" value="1"/>
</dbReference>
<dbReference type="AlphaFoldDB" id="A0A318ZKR5"/>
<dbReference type="Gene3D" id="1.10.287.110">
    <property type="entry name" value="DnaJ domain"/>
    <property type="match status" value="1"/>
</dbReference>
<keyword evidence="2" id="KW-0472">Membrane</keyword>
<organism evidence="4 5">
    <name type="scientific">Aspergillus saccharolyticus JOP 1030-1</name>
    <dbReference type="NCBI Taxonomy" id="1450539"/>
    <lineage>
        <taxon>Eukaryota</taxon>
        <taxon>Fungi</taxon>
        <taxon>Dikarya</taxon>
        <taxon>Ascomycota</taxon>
        <taxon>Pezizomycotina</taxon>
        <taxon>Eurotiomycetes</taxon>
        <taxon>Eurotiomycetidae</taxon>
        <taxon>Eurotiales</taxon>
        <taxon>Aspergillaceae</taxon>
        <taxon>Aspergillus</taxon>
        <taxon>Aspergillus subgen. Circumdati</taxon>
    </lineage>
</organism>
<dbReference type="STRING" id="1450539.A0A318ZKR5"/>
<gene>
    <name evidence="4" type="ORF">BP01DRAFT_360960</name>
</gene>
<protein>
    <recommendedName>
        <fullName evidence="3">J domain-containing protein</fullName>
    </recommendedName>
</protein>
<feature type="domain" description="J" evidence="3">
    <location>
        <begin position="51"/>
        <end position="124"/>
    </location>
</feature>
<dbReference type="InterPro" id="IPR036869">
    <property type="entry name" value="J_dom_sf"/>
</dbReference>